<keyword evidence="3" id="KW-1185">Reference proteome</keyword>
<proteinExistence type="predicted"/>
<dbReference type="EMBL" id="ONZQ02000008">
    <property type="protein sequence ID" value="SPO03587.1"/>
    <property type="molecule type" value="Genomic_DNA"/>
</dbReference>
<accession>A0AAE8SX38</accession>
<dbReference type="InterPro" id="IPR052895">
    <property type="entry name" value="HetReg/Transcr_Mod"/>
</dbReference>
<dbReference type="PANTHER" id="PTHR24148">
    <property type="entry name" value="ANKYRIN REPEAT DOMAIN-CONTAINING PROTEIN 39 HOMOLOG-RELATED"/>
    <property type="match status" value="1"/>
</dbReference>
<protein>
    <recommendedName>
        <fullName evidence="1">Heterokaryon incompatibility domain-containing protein</fullName>
    </recommendedName>
</protein>
<dbReference type="InterPro" id="IPR010730">
    <property type="entry name" value="HET"/>
</dbReference>
<evidence type="ECO:0000313" key="3">
    <source>
        <dbReference type="Proteomes" id="UP001187682"/>
    </source>
</evidence>
<feature type="domain" description="Heterokaryon incompatibility" evidence="1">
    <location>
        <begin position="66"/>
        <end position="158"/>
    </location>
</feature>
<gene>
    <name evidence="2" type="ORF">DNG_06270</name>
</gene>
<dbReference type="Proteomes" id="UP001187682">
    <property type="component" value="Unassembled WGS sequence"/>
</dbReference>
<name>A0AAE8SX38_9PEZI</name>
<organism evidence="2 3">
    <name type="scientific">Cephalotrichum gorgonifer</name>
    <dbReference type="NCBI Taxonomy" id="2041049"/>
    <lineage>
        <taxon>Eukaryota</taxon>
        <taxon>Fungi</taxon>
        <taxon>Dikarya</taxon>
        <taxon>Ascomycota</taxon>
        <taxon>Pezizomycotina</taxon>
        <taxon>Sordariomycetes</taxon>
        <taxon>Hypocreomycetidae</taxon>
        <taxon>Microascales</taxon>
        <taxon>Microascaceae</taxon>
        <taxon>Cephalotrichum</taxon>
    </lineage>
</organism>
<dbReference type="Pfam" id="PF06985">
    <property type="entry name" value="HET"/>
    <property type="match status" value="1"/>
</dbReference>
<dbReference type="PANTHER" id="PTHR24148:SF64">
    <property type="entry name" value="HETEROKARYON INCOMPATIBILITY DOMAIN-CONTAINING PROTEIN"/>
    <property type="match status" value="1"/>
</dbReference>
<comment type="caution">
    <text evidence="2">The sequence shown here is derived from an EMBL/GenBank/DDBJ whole genome shotgun (WGS) entry which is preliminary data.</text>
</comment>
<evidence type="ECO:0000259" key="1">
    <source>
        <dbReference type="Pfam" id="PF06985"/>
    </source>
</evidence>
<dbReference type="AlphaFoldDB" id="A0AAE8SX38"/>
<evidence type="ECO:0000313" key="2">
    <source>
        <dbReference type="EMBL" id="SPO03587.1"/>
    </source>
</evidence>
<reference evidence="2" key="1">
    <citation type="submission" date="2018-03" db="EMBL/GenBank/DDBJ databases">
        <authorList>
            <person name="Guldener U."/>
        </authorList>
    </citation>
    <scope>NUCLEOTIDE SEQUENCE</scope>
</reference>
<sequence>MGSHLRGNGTTEPSCVLEIPFRRLSSTPISLSEAQTCQYRFLDCHNFTRGESLRIVQFSQLPVGEYSALSYVWRGLKRQADIAAGSDSFISIKGADGADPISVDVLRLACLLSISLGCGFLWLDGVCIMQSNTDDKDWQIQRMHDIYKFCKECIVIPGGLSRLATLFEETFWIHRAWTLQEAIAPPSAKCLFAWEDGDCVFQSNFPVFVKVVEEGTAAMADMKGLLQMSLKGSFKIVTMDQDWKVQTERDSGADITIFGDSHTQLSQIAALIGAMDLKGEEGMANAIWRSSFTRSARYPVDRVFSIMGLLSVTLDTSKFGPEDDLGATLALMRTMLEDGRRAEWLAIATRMDVNPELSTLPVFPKPSMSGTAVVATEDGDKEVSMLMDSWWSIGKTPVGVLDDAGYFRFEALGVPVCRVDGEEKPGSVFGSARGGIWKVSPDHTGSIYAVFIGKKERYRSGIASWMTDPQDSTLMLIEEHAPEKFHVVEYAFVSQDIMQATGWAKRLFEVGGTGPRG</sequence>